<comment type="similarity">
    <text evidence="1">Belongs to the carbohydrate kinase pfkB family.</text>
</comment>
<dbReference type="STRING" id="225345.CLCHR_07660"/>
<evidence type="ECO:0000256" key="12">
    <source>
        <dbReference type="HAMAP-Rule" id="MF_01987"/>
    </source>
</evidence>
<feature type="active site" description="Proton acceptor" evidence="12">
    <location>
        <position position="252"/>
    </location>
</feature>
<keyword evidence="10 12" id="KW-0630">Potassium</keyword>
<dbReference type="OrthoDB" id="9775849at2"/>
<sequence>MKSLCVIGSLNMDLVTSVKYFPKPGETIFGESFKTFPGGKGANQAVALGRLGAEVLMVGKVGNDIYGTKYLEVLRNNNVKQDGVLIEEGISSGVAIIQVSSEGENNIVVVSGANDKVDCNYIESKWSLIEEADIFLFQLEIPVNTVINTMKKLKERGKIIILDPAPAAKLPDEIFKYIDYITPNETEIETLVEKKIDNDEDLREAAQVLFDKGVEVVIAKLGSKGASIIKEDEYLNIPGFKVDTVDTTAAGDSFNAGFAFALAEGRSLEECVEFGNAVGAISTTALGAQEAMPTLEKVNEFISKRD</sequence>
<dbReference type="PRINTS" id="PR00990">
    <property type="entry name" value="RIBOKINASE"/>
</dbReference>
<comment type="caution">
    <text evidence="15">The sequence shown here is derived from an EMBL/GenBank/DDBJ whole genome shotgun (WGS) entry which is preliminary data.</text>
</comment>
<dbReference type="GO" id="GO:0009024">
    <property type="term" value="F:tagatose-6-phosphate kinase activity"/>
    <property type="evidence" value="ECO:0007669"/>
    <property type="project" value="UniProtKB-EC"/>
</dbReference>
<dbReference type="NCBIfam" id="TIGR02152">
    <property type="entry name" value="D_ribokin_bact"/>
    <property type="match status" value="1"/>
</dbReference>
<feature type="binding site" evidence="12">
    <location>
        <position position="140"/>
    </location>
    <ligand>
        <name>substrate</name>
    </ligand>
</feature>
<dbReference type="UniPathway" id="UPA00916">
    <property type="reaction ID" value="UER00889"/>
</dbReference>
<feature type="binding site" evidence="12">
    <location>
        <position position="246"/>
    </location>
    <ligand>
        <name>K(+)</name>
        <dbReference type="ChEBI" id="CHEBI:29103"/>
    </ligand>
</feature>
<dbReference type="GO" id="GO:2001059">
    <property type="term" value="P:D-tagatose 6-phosphate catabolic process"/>
    <property type="evidence" value="ECO:0007669"/>
    <property type="project" value="UniProtKB-UniPathway"/>
</dbReference>
<feature type="domain" description="Carbohydrate kinase PfkB" evidence="14">
    <location>
        <begin position="1"/>
        <end position="294"/>
    </location>
</feature>
<comment type="pathway">
    <text evidence="13">Carbohydrate metabolism; D-tagatose 6-phosphate degradation; D-glyceraldehyde 3-phosphate and glycerone phosphate from D-tagatose 6-phosphate: step 1/2.</text>
</comment>
<dbReference type="InterPro" id="IPR002139">
    <property type="entry name" value="Ribo/fructo_kinase"/>
</dbReference>
<comment type="activity regulation">
    <text evidence="12">Activated by a monovalent cation that binds near, but not in, the active site. The most likely occupant of the site in vivo is potassium. Ion binding induces a conformational change that may alter substrate affinity.</text>
</comment>
<dbReference type="InterPro" id="IPR029056">
    <property type="entry name" value="Ribokinase-like"/>
</dbReference>
<keyword evidence="4 12" id="KW-0808">Transferase</keyword>
<comment type="pathway">
    <text evidence="12">Carbohydrate metabolism; D-ribose degradation; D-ribose 5-phosphate from beta-D-ribopyranose: step 2/2.</text>
</comment>
<dbReference type="InterPro" id="IPR011611">
    <property type="entry name" value="PfkB_dom"/>
</dbReference>
<evidence type="ECO:0000313" key="16">
    <source>
        <dbReference type="Proteomes" id="UP000191056"/>
    </source>
</evidence>
<keyword evidence="7 12" id="KW-0418">Kinase</keyword>
<evidence type="ECO:0000256" key="11">
    <source>
        <dbReference type="ARBA" id="ARBA00023277"/>
    </source>
</evidence>
<keyword evidence="16" id="KW-1185">Reference proteome</keyword>
<name>A0A1V4IZM9_9CLOT</name>
<feature type="binding site" evidence="12">
    <location>
        <begin position="11"/>
        <end position="13"/>
    </location>
    <ligand>
        <name>substrate</name>
    </ligand>
</feature>
<dbReference type="EMBL" id="MZGT01000008">
    <property type="protein sequence ID" value="OPJ65376.1"/>
    <property type="molecule type" value="Genomic_DNA"/>
</dbReference>
<keyword evidence="11 12" id="KW-0119">Carbohydrate metabolism</keyword>
<feature type="binding site" evidence="12">
    <location>
        <position position="184"/>
    </location>
    <ligand>
        <name>ATP</name>
        <dbReference type="ChEBI" id="CHEBI:30616"/>
    </ligand>
</feature>
<comment type="cofactor">
    <cofactor evidence="12">
        <name>Mg(2+)</name>
        <dbReference type="ChEBI" id="CHEBI:18420"/>
    </cofactor>
    <text evidence="12">Requires a divalent cation, most likely magnesium in vivo, as an electrophilic catalyst to aid phosphoryl group transfer. It is the chelate of the metal and the nucleotide that is the actual substrate.</text>
</comment>
<dbReference type="GO" id="GO:0004747">
    <property type="term" value="F:ribokinase activity"/>
    <property type="evidence" value="ECO:0007669"/>
    <property type="project" value="UniProtKB-UniRule"/>
</dbReference>
<dbReference type="GO" id="GO:0005524">
    <property type="term" value="F:ATP binding"/>
    <property type="evidence" value="ECO:0007669"/>
    <property type="project" value="UniProtKB-UniRule"/>
</dbReference>
<comment type="caution">
    <text evidence="12">Lacks conserved residue(s) required for the propagation of feature annotation.</text>
</comment>
<feature type="binding site" evidence="12">
    <location>
        <begin position="220"/>
        <end position="225"/>
    </location>
    <ligand>
        <name>ATP</name>
        <dbReference type="ChEBI" id="CHEBI:30616"/>
    </ligand>
</feature>
<evidence type="ECO:0000256" key="13">
    <source>
        <dbReference type="PIRNR" id="PIRNR000535"/>
    </source>
</evidence>
<comment type="catalytic activity">
    <reaction evidence="12">
        <text>D-ribose + ATP = D-ribose 5-phosphate + ADP + H(+)</text>
        <dbReference type="Rhea" id="RHEA:13697"/>
        <dbReference type="ChEBI" id="CHEBI:15378"/>
        <dbReference type="ChEBI" id="CHEBI:30616"/>
        <dbReference type="ChEBI" id="CHEBI:47013"/>
        <dbReference type="ChEBI" id="CHEBI:78346"/>
        <dbReference type="ChEBI" id="CHEBI:456216"/>
        <dbReference type="EC" id="2.7.1.15"/>
    </reaction>
</comment>
<dbReference type="GO" id="GO:0005988">
    <property type="term" value="P:lactose metabolic process"/>
    <property type="evidence" value="ECO:0007669"/>
    <property type="project" value="UniProtKB-KW"/>
</dbReference>
<keyword evidence="9 12" id="KW-0460">Magnesium</keyword>
<evidence type="ECO:0000256" key="3">
    <source>
        <dbReference type="ARBA" id="ARBA00016943"/>
    </source>
</evidence>
<proteinExistence type="inferred from homology"/>
<feature type="binding site" evidence="12">
    <location>
        <position position="248"/>
    </location>
    <ligand>
        <name>K(+)</name>
        <dbReference type="ChEBI" id="CHEBI:29103"/>
    </ligand>
</feature>
<evidence type="ECO:0000256" key="6">
    <source>
        <dbReference type="ARBA" id="ARBA00022741"/>
    </source>
</evidence>
<dbReference type="InterPro" id="IPR017583">
    <property type="entry name" value="Tagatose/fructose_Pkinase"/>
</dbReference>
<feature type="binding site" evidence="12">
    <location>
        <position position="287"/>
    </location>
    <ligand>
        <name>K(+)</name>
        <dbReference type="ChEBI" id="CHEBI:29103"/>
    </ligand>
</feature>
<evidence type="ECO:0000256" key="4">
    <source>
        <dbReference type="ARBA" id="ARBA00022679"/>
    </source>
</evidence>
<dbReference type="GO" id="GO:0046872">
    <property type="term" value="F:metal ion binding"/>
    <property type="evidence" value="ECO:0007669"/>
    <property type="project" value="UniProtKB-KW"/>
</dbReference>
<evidence type="ECO:0000256" key="9">
    <source>
        <dbReference type="ARBA" id="ARBA00022842"/>
    </source>
</evidence>
<dbReference type="CDD" id="cd01174">
    <property type="entry name" value="ribokinase"/>
    <property type="match status" value="1"/>
</dbReference>
<dbReference type="PROSITE" id="PS00584">
    <property type="entry name" value="PFKB_KINASES_2"/>
    <property type="match status" value="1"/>
</dbReference>
<evidence type="ECO:0000313" key="15">
    <source>
        <dbReference type="EMBL" id="OPJ65376.1"/>
    </source>
</evidence>
<comment type="catalytic activity">
    <reaction evidence="13">
        <text>D-tagatofuranose 6-phosphate + ATP = D-tagatofuranose 1,6-bisphosphate + ADP + H(+)</text>
        <dbReference type="Rhea" id="RHEA:12420"/>
        <dbReference type="ChEBI" id="CHEBI:15378"/>
        <dbReference type="ChEBI" id="CHEBI:30616"/>
        <dbReference type="ChEBI" id="CHEBI:58694"/>
        <dbReference type="ChEBI" id="CHEBI:58695"/>
        <dbReference type="ChEBI" id="CHEBI:456216"/>
        <dbReference type="EC" id="2.7.1.144"/>
    </reaction>
</comment>
<dbReference type="GO" id="GO:0005829">
    <property type="term" value="C:cytosol"/>
    <property type="evidence" value="ECO:0007669"/>
    <property type="project" value="TreeGrafter"/>
</dbReference>
<comment type="similarity">
    <text evidence="13">Belongs to the carbohydrate kinase PfkB family. LacC subfamily.</text>
</comment>
<accession>A0A1V4IZM9</accession>
<evidence type="ECO:0000256" key="2">
    <source>
        <dbReference type="ARBA" id="ARBA00012035"/>
    </source>
</evidence>
<dbReference type="InterPro" id="IPR011877">
    <property type="entry name" value="Ribokinase"/>
</dbReference>
<evidence type="ECO:0000259" key="14">
    <source>
        <dbReference type="Pfam" id="PF00294"/>
    </source>
</evidence>
<reference evidence="15 16" key="1">
    <citation type="submission" date="2017-03" db="EMBL/GenBank/DDBJ databases">
        <title>Genome sequence of Clostridium chromiireducens DSM 23318.</title>
        <authorList>
            <person name="Poehlein A."/>
            <person name="Daniel R."/>
        </authorList>
    </citation>
    <scope>NUCLEOTIDE SEQUENCE [LARGE SCALE GENOMIC DNA]</scope>
    <source>
        <strain evidence="15 16">DSM 23318</strain>
    </source>
</reference>
<dbReference type="PANTHER" id="PTHR10584">
    <property type="entry name" value="SUGAR KINASE"/>
    <property type="match status" value="1"/>
</dbReference>
<feature type="binding site" evidence="12">
    <location>
        <position position="285"/>
    </location>
    <ligand>
        <name>K(+)</name>
        <dbReference type="ChEBI" id="CHEBI:29103"/>
    </ligand>
</feature>
<keyword evidence="5 12" id="KW-0479">Metal-binding</keyword>
<keyword evidence="8 12" id="KW-0067">ATP-binding</keyword>
<dbReference type="PROSITE" id="PS00583">
    <property type="entry name" value="PFKB_KINASES_1"/>
    <property type="match status" value="1"/>
</dbReference>
<evidence type="ECO:0000256" key="10">
    <source>
        <dbReference type="ARBA" id="ARBA00022958"/>
    </source>
</evidence>
<dbReference type="InterPro" id="IPR002173">
    <property type="entry name" value="Carboh/pur_kinase_PfkB_CS"/>
</dbReference>
<feature type="binding site" evidence="12">
    <location>
        <position position="282"/>
    </location>
    <ligand>
        <name>K(+)</name>
        <dbReference type="ChEBI" id="CHEBI:29103"/>
    </ligand>
</feature>
<feature type="binding site" evidence="12">
    <location>
        <begin position="39"/>
        <end position="43"/>
    </location>
    <ligand>
        <name>substrate</name>
    </ligand>
</feature>
<dbReference type="UniPathway" id="UPA00704">
    <property type="reaction ID" value="UER00715"/>
</dbReference>
<dbReference type="PIRSF" id="PIRSF000535">
    <property type="entry name" value="1PFK/6PFK/LacC"/>
    <property type="match status" value="1"/>
</dbReference>
<dbReference type="EC" id="2.7.1.15" evidence="2 12"/>
<comment type="function">
    <text evidence="12">Catalyzes the phosphorylation of ribose at O-5 in a reaction requiring ATP and magnesium. The resulting D-ribose-5-phosphate can then be used either for sythesis of nucleotides, histidine, and tryptophan, or as a component of the pentose phosphate pathway.</text>
</comment>
<dbReference type="GO" id="GO:0019303">
    <property type="term" value="P:D-ribose catabolic process"/>
    <property type="evidence" value="ECO:0007669"/>
    <property type="project" value="UniProtKB-UniRule"/>
</dbReference>
<comment type="subcellular location">
    <subcellularLocation>
        <location evidence="12">Cytoplasm</location>
    </subcellularLocation>
</comment>
<dbReference type="HAMAP" id="MF_01987">
    <property type="entry name" value="Ribokinase"/>
    <property type="match status" value="1"/>
</dbReference>
<keyword evidence="12" id="KW-0963">Cytoplasm</keyword>
<dbReference type="AlphaFoldDB" id="A0A1V4IZM9"/>
<gene>
    <name evidence="15" type="primary">rbsK_3</name>
    <name evidence="12" type="synonym">rbsK</name>
    <name evidence="15" type="ORF">CLCHR_07660</name>
</gene>
<feature type="binding site" evidence="12">
    <location>
        <position position="276"/>
    </location>
    <ligand>
        <name>ATP</name>
        <dbReference type="ChEBI" id="CHEBI:30616"/>
    </ligand>
</feature>
<feature type="binding site" evidence="12">
    <location>
        <begin position="251"/>
        <end position="252"/>
    </location>
    <ligand>
        <name>ATP</name>
        <dbReference type="ChEBI" id="CHEBI:30616"/>
    </ligand>
</feature>
<evidence type="ECO:0000256" key="5">
    <source>
        <dbReference type="ARBA" id="ARBA00022723"/>
    </source>
</evidence>
<comment type="subunit">
    <text evidence="12">Homodimer.</text>
</comment>
<feature type="binding site" evidence="12">
    <location>
        <position position="252"/>
    </location>
    <ligand>
        <name>substrate</name>
    </ligand>
</feature>
<protein>
    <recommendedName>
        <fullName evidence="3 12">Ribokinase</fullName>
        <shortName evidence="12">RK</shortName>
        <ecNumber evidence="2 12">2.7.1.15</ecNumber>
    </recommendedName>
</protein>
<dbReference type="Pfam" id="PF00294">
    <property type="entry name" value="PfkB"/>
    <property type="match status" value="1"/>
</dbReference>
<comment type="similarity">
    <text evidence="12">Belongs to the carbohydrate kinase PfkB family. Ribokinase subfamily.</text>
</comment>
<evidence type="ECO:0000256" key="1">
    <source>
        <dbReference type="ARBA" id="ARBA00005380"/>
    </source>
</evidence>
<dbReference type="Gene3D" id="3.40.1190.20">
    <property type="match status" value="1"/>
</dbReference>
<dbReference type="PANTHER" id="PTHR10584:SF166">
    <property type="entry name" value="RIBOKINASE"/>
    <property type="match status" value="1"/>
</dbReference>
<evidence type="ECO:0000256" key="8">
    <source>
        <dbReference type="ARBA" id="ARBA00022840"/>
    </source>
</evidence>
<keyword evidence="13" id="KW-0423">Lactose metabolism</keyword>
<dbReference type="SUPFAM" id="SSF53613">
    <property type="entry name" value="Ribokinase-like"/>
    <property type="match status" value="1"/>
</dbReference>
<dbReference type="RefSeq" id="WP_079438363.1">
    <property type="nucleotide sequence ID" value="NZ_MZGT01000008.1"/>
</dbReference>
<evidence type="ECO:0000256" key="7">
    <source>
        <dbReference type="ARBA" id="ARBA00022777"/>
    </source>
</evidence>
<dbReference type="Proteomes" id="UP000191056">
    <property type="component" value="Unassembled WGS sequence"/>
</dbReference>
<keyword evidence="6 12" id="KW-0547">Nucleotide-binding</keyword>
<organism evidence="15 16">
    <name type="scientific">Clostridium chromiireducens</name>
    <dbReference type="NCBI Taxonomy" id="225345"/>
    <lineage>
        <taxon>Bacteria</taxon>
        <taxon>Bacillati</taxon>
        <taxon>Bacillota</taxon>
        <taxon>Clostridia</taxon>
        <taxon>Eubacteriales</taxon>
        <taxon>Clostridiaceae</taxon>
        <taxon>Clostridium</taxon>
    </lineage>
</organism>